<evidence type="ECO:0000259" key="6">
    <source>
        <dbReference type="PROSITE" id="PS50850"/>
    </source>
</evidence>
<feature type="transmembrane region" description="Helical" evidence="5">
    <location>
        <begin position="298"/>
        <end position="318"/>
    </location>
</feature>
<evidence type="ECO:0000256" key="3">
    <source>
        <dbReference type="ARBA" id="ARBA00022989"/>
    </source>
</evidence>
<dbReference type="EMBL" id="JBEUOH010000027">
    <property type="protein sequence ID" value="KAL0859383.1"/>
    <property type="molecule type" value="Genomic_DNA"/>
</dbReference>
<dbReference type="InterPro" id="IPR020846">
    <property type="entry name" value="MFS_dom"/>
</dbReference>
<feature type="transmembrane region" description="Helical" evidence="5">
    <location>
        <begin position="358"/>
        <end position="383"/>
    </location>
</feature>
<feature type="transmembrane region" description="Helical" evidence="5">
    <location>
        <begin position="428"/>
        <end position="446"/>
    </location>
</feature>
<evidence type="ECO:0000313" key="8">
    <source>
        <dbReference type="Proteomes" id="UP001549920"/>
    </source>
</evidence>
<sequence>MANKNSRFSPFLKQCFVTATVGLNIVGHGCVLGFPAVLLPQLHDPGSLIQITKEGDSWIASITGIVMMVGSIIMLPLMRSSRKTAHYAVIAPVLVGWSVTIAANSFQAIFIGRMLCGLSFGMLSPLRSVLIGEYTSPKNRGAFLTTVSLAQAFGIFFVHLIGSLLSWKTTAIICMIFPTLSFAMTIYCPESPSWLASKGRHDDCRTVFRWLRGDDEDEELESMIQARILLERREIAASNNRNSFKSAKETIKKREFYLPIIIMFHASCMIHFSGGTTMASYSTKILGLLMGPDANTHFWMIVLDIQRIFSNTAAVYVINRAKRRTMMFATGALSVVSHLAIAAYIYSRNQNWVSNDGIAIPAILISVLYFAVSTGMVPLPNVIAGEVFPLEYKGIGGMMNMVSLSGFMFLVLKTFPGLVDSIGLNGTYLIYSAVLTYNLVVIWFTLPETKGRTLQEIEDEFRGKPLAPEELEARKSLQFDPVEVHKRRESEWTGSTPFLS</sequence>
<dbReference type="InterPro" id="IPR036259">
    <property type="entry name" value="MFS_trans_sf"/>
</dbReference>
<proteinExistence type="predicted"/>
<dbReference type="SUPFAM" id="SSF103473">
    <property type="entry name" value="MFS general substrate transporter"/>
    <property type="match status" value="1"/>
</dbReference>
<feature type="transmembrane region" description="Helical" evidence="5">
    <location>
        <begin position="85"/>
        <end position="103"/>
    </location>
</feature>
<evidence type="ECO:0000256" key="4">
    <source>
        <dbReference type="ARBA" id="ARBA00023136"/>
    </source>
</evidence>
<feature type="transmembrane region" description="Helical" evidence="5">
    <location>
        <begin position="142"/>
        <end position="161"/>
    </location>
</feature>
<feature type="domain" description="Major facilitator superfamily (MFS) profile" evidence="6">
    <location>
        <begin position="15"/>
        <end position="450"/>
    </location>
</feature>
<dbReference type="PROSITE" id="PS00217">
    <property type="entry name" value="SUGAR_TRANSPORT_2"/>
    <property type="match status" value="1"/>
</dbReference>
<gene>
    <name evidence="7" type="ORF">ABMA27_010574</name>
</gene>
<feature type="transmembrane region" description="Helical" evidence="5">
    <location>
        <begin position="12"/>
        <end position="38"/>
    </location>
</feature>
<dbReference type="InterPro" id="IPR005829">
    <property type="entry name" value="Sugar_transporter_CS"/>
</dbReference>
<accession>A0ABR3H3K3</accession>
<dbReference type="InterPro" id="IPR005828">
    <property type="entry name" value="MFS_sugar_transport-like"/>
</dbReference>
<evidence type="ECO:0000256" key="1">
    <source>
        <dbReference type="ARBA" id="ARBA00004141"/>
    </source>
</evidence>
<organism evidence="7 8">
    <name type="scientific">Loxostege sticticalis</name>
    <name type="common">Beet webworm moth</name>
    <dbReference type="NCBI Taxonomy" id="481309"/>
    <lineage>
        <taxon>Eukaryota</taxon>
        <taxon>Metazoa</taxon>
        <taxon>Ecdysozoa</taxon>
        <taxon>Arthropoda</taxon>
        <taxon>Hexapoda</taxon>
        <taxon>Insecta</taxon>
        <taxon>Pterygota</taxon>
        <taxon>Neoptera</taxon>
        <taxon>Endopterygota</taxon>
        <taxon>Lepidoptera</taxon>
        <taxon>Glossata</taxon>
        <taxon>Ditrysia</taxon>
        <taxon>Pyraloidea</taxon>
        <taxon>Crambidae</taxon>
        <taxon>Pyraustinae</taxon>
        <taxon>Loxostege</taxon>
    </lineage>
</organism>
<dbReference type="InterPro" id="IPR050549">
    <property type="entry name" value="MFS_Trehalose_Transporter"/>
</dbReference>
<evidence type="ECO:0000313" key="7">
    <source>
        <dbReference type="EMBL" id="KAL0859383.1"/>
    </source>
</evidence>
<dbReference type="Gene3D" id="1.20.1250.20">
    <property type="entry name" value="MFS general substrate transporter like domains"/>
    <property type="match status" value="1"/>
</dbReference>
<keyword evidence="4 5" id="KW-0472">Membrane</keyword>
<protein>
    <recommendedName>
        <fullName evidence="6">Major facilitator superfamily (MFS) profile domain-containing protein</fullName>
    </recommendedName>
</protein>
<comment type="caution">
    <text evidence="7">The sequence shown here is derived from an EMBL/GenBank/DDBJ whole genome shotgun (WGS) entry which is preliminary data.</text>
</comment>
<keyword evidence="8" id="KW-1185">Reference proteome</keyword>
<dbReference type="PANTHER" id="PTHR48021:SF68">
    <property type="entry name" value="MAJOR FACILITATOR SUPERFAMILY (MFS) PROFILE DOMAIN-CONTAINING PROTEIN"/>
    <property type="match status" value="1"/>
</dbReference>
<evidence type="ECO:0000256" key="2">
    <source>
        <dbReference type="ARBA" id="ARBA00022692"/>
    </source>
</evidence>
<dbReference type="Proteomes" id="UP001549920">
    <property type="component" value="Unassembled WGS sequence"/>
</dbReference>
<feature type="transmembrane region" description="Helical" evidence="5">
    <location>
        <begin position="395"/>
        <end position="416"/>
    </location>
</feature>
<dbReference type="Pfam" id="PF00083">
    <property type="entry name" value="Sugar_tr"/>
    <property type="match status" value="1"/>
</dbReference>
<name>A0ABR3H3K3_LOXSC</name>
<dbReference type="PROSITE" id="PS50850">
    <property type="entry name" value="MFS"/>
    <property type="match status" value="1"/>
</dbReference>
<feature type="transmembrane region" description="Helical" evidence="5">
    <location>
        <begin position="58"/>
        <end position="78"/>
    </location>
</feature>
<comment type="subcellular location">
    <subcellularLocation>
        <location evidence="1">Membrane</location>
        <topology evidence="1">Multi-pass membrane protein</topology>
    </subcellularLocation>
</comment>
<feature type="transmembrane region" description="Helical" evidence="5">
    <location>
        <begin position="325"/>
        <end position="346"/>
    </location>
</feature>
<evidence type="ECO:0000256" key="5">
    <source>
        <dbReference type="SAM" id="Phobius"/>
    </source>
</evidence>
<keyword evidence="2 5" id="KW-0812">Transmembrane</keyword>
<reference evidence="7 8" key="1">
    <citation type="submission" date="2024-06" db="EMBL/GenBank/DDBJ databases">
        <title>A chromosome-level genome assembly of beet webworm, Loxostege sticticalis.</title>
        <authorList>
            <person name="Zhang Y."/>
        </authorList>
    </citation>
    <scope>NUCLEOTIDE SEQUENCE [LARGE SCALE GENOMIC DNA]</scope>
    <source>
        <strain evidence="7">AQ026</strain>
        <tissue evidence="7">Whole body</tissue>
    </source>
</reference>
<keyword evidence="3 5" id="KW-1133">Transmembrane helix</keyword>
<feature type="transmembrane region" description="Helical" evidence="5">
    <location>
        <begin position="256"/>
        <end position="278"/>
    </location>
</feature>
<dbReference type="PANTHER" id="PTHR48021">
    <property type="match status" value="1"/>
</dbReference>